<name>A0A271KHT9_9HYPH</name>
<accession>A0A271KHT9</accession>
<dbReference type="OrthoDB" id="7331788at2"/>
<evidence type="ECO:0000256" key="4">
    <source>
        <dbReference type="PROSITE-ProRule" id="PRU00742"/>
    </source>
</evidence>
<dbReference type="PROSITE" id="PS51409">
    <property type="entry name" value="ARGINASE_2"/>
    <property type="match status" value="1"/>
</dbReference>
<evidence type="ECO:0000256" key="1">
    <source>
        <dbReference type="ARBA" id="ARBA00022723"/>
    </source>
</evidence>
<comment type="caution">
    <text evidence="5">The sequence shown here is derived from an EMBL/GenBank/DDBJ whole genome shotgun (WGS) entry which is preliminary data.</text>
</comment>
<dbReference type="AlphaFoldDB" id="A0A271KHT9"/>
<dbReference type="Proteomes" id="UP000215931">
    <property type="component" value="Unassembled WGS sequence"/>
</dbReference>
<protein>
    <recommendedName>
        <fullName evidence="7">Arginase</fullName>
    </recommendedName>
</protein>
<dbReference type="Pfam" id="PF00491">
    <property type="entry name" value="Arginase"/>
    <property type="match status" value="1"/>
</dbReference>
<dbReference type="GO" id="GO:0004053">
    <property type="term" value="F:arginase activity"/>
    <property type="evidence" value="ECO:0007669"/>
    <property type="project" value="TreeGrafter"/>
</dbReference>
<comment type="similarity">
    <text evidence="4">Belongs to the arginase family.</text>
</comment>
<dbReference type="PANTHER" id="PTHR43782">
    <property type="entry name" value="ARGINASE"/>
    <property type="match status" value="1"/>
</dbReference>
<dbReference type="InterPro" id="IPR023696">
    <property type="entry name" value="Ureohydrolase_dom_sf"/>
</dbReference>
<proteinExistence type="inferred from homology"/>
<organism evidence="5 6">
    <name type="scientific">Mesorhizobium wenxiniae</name>
    <dbReference type="NCBI Taxonomy" id="2014805"/>
    <lineage>
        <taxon>Bacteria</taxon>
        <taxon>Pseudomonadati</taxon>
        <taxon>Pseudomonadota</taxon>
        <taxon>Alphaproteobacteria</taxon>
        <taxon>Hyphomicrobiales</taxon>
        <taxon>Phyllobacteriaceae</taxon>
        <taxon>Mesorhizobium</taxon>
    </lineage>
</organism>
<dbReference type="GO" id="GO:0005829">
    <property type="term" value="C:cytosol"/>
    <property type="evidence" value="ECO:0007669"/>
    <property type="project" value="TreeGrafter"/>
</dbReference>
<evidence type="ECO:0000313" key="6">
    <source>
        <dbReference type="Proteomes" id="UP000215931"/>
    </source>
</evidence>
<dbReference type="GO" id="GO:0030145">
    <property type="term" value="F:manganese ion binding"/>
    <property type="evidence" value="ECO:0007669"/>
    <property type="project" value="TreeGrafter"/>
</dbReference>
<evidence type="ECO:0000256" key="2">
    <source>
        <dbReference type="ARBA" id="ARBA00022801"/>
    </source>
</evidence>
<evidence type="ECO:0000256" key="3">
    <source>
        <dbReference type="ARBA" id="ARBA00023211"/>
    </source>
</evidence>
<gene>
    <name evidence="5" type="ORF">CIT31_14570</name>
</gene>
<keyword evidence="2" id="KW-0378">Hydrolase</keyword>
<dbReference type="Gene3D" id="3.40.800.10">
    <property type="entry name" value="Ureohydrolase domain"/>
    <property type="match status" value="1"/>
</dbReference>
<dbReference type="PANTHER" id="PTHR43782:SF3">
    <property type="entry name" value="ARGINASE"/>
    <property type="match status" value="1"/>
</dbReference>
<keyword evidence="6" id="KW-1185">Reference proteome</keyword>
<dbReference type="SUPFAM" id="SSF52768">
    <property type="entry name" value="Arginase/deacetylase"/>
    <property type="match status" value="1"/>
</dbReference>
<sequence>MAVVALVMILGPNGFVRVRRLTTGSMRRAVCRSGANAWPIRLRANAGQQTLNIAEEPSSLQTRFATRIIRNWSLDLSARLLNIIGAATSAGAYSPGQEQAPAAFRRHGLAEALASRGRTVRDDGDVASFRWRPDPSQPQTMNLEAVRHACDLVASHVATAIAAQEDVLVLGGDCTVELGTVAGANAAGARIGLVYIDFDADLNTPDTSDGALDWTGVAHLLNIRGCEPSLARLGPIRPMLVPQQLLYFGVENITPPEAAAIRDNAIKVISREEALSDIEVATARAADWAARFDCVLIHFDVDALSFVDFPIAENVRRCDGLKLEDAAFALKQLTALPQWRGLTITEVNPAHAPDESAAFARLNEVLADALG</sequence>
<reference evidence="5 6" key="1">
    <citation type="submission" date="2017-08" db="EMBL/GenBank/DDBJ databases">
        <title>Mesorhizobium wenxinae sp. nov., a novel rhizobial species isolated from root nodules of chickpea (Cicer arietinum L.).</title>
        <authorList>
            <person name="Zhang J."/>
        </authorList>
    </citation>
    <scope>NUCLEOTIDE SEQUENCE [LARGE SCALE GENOMIC DNA]</scope>
    <source>
        <strain evidence="6">WYCCWR 10019</strain>
    </source>
</reference>
<dbReference type="PRINTS" id="PR00116">
    <property type="entry name" value="ARGINASE"/>
</dbReference>
<evidence type="ECO:0008006" key="7">
    <source>
        <dbReference type="Google" id="ProtNLM"/>
    </source>
</evidence>
<dbReference type="InterPro" id="IPR006035">
    <property type="entry name" value="Ureohydrolase"/>
</dbReference>
<dbReference type="EMBL" id="NPKH01000020">
    <property type="protein sequence ID" value="PAP95270.1"/>
    <property type="molecule type" value="Genomic_DNA"/>
</dbReference>
<keyword evidence="1" id="KW-0479">Metal-binding</keyword>
<evidence type="ECO:0000313" key="5">
    <source>
        <dbReference type="EMBL" id="PAP95270.1"/>
    </source>
</evidence>
<keyword evidence="3" id="KW-0464">Manganese</keyword>